<accession>A0ABD0M6Q7</accession>
<proteinExistence type="predicted"/>
<comment type="caution">
    <text evidence="2">The sequence shown here is derived from an EMBL/GenBank/DDBJ whole genome shotgun (WGS) entry which is preliminary data.</text>
</comment>
<feature type="region of interest" description="Disordered" evidence="1">
    <location>
        <begin position="1"/>
        <end position="26"/>
    </location>
</feature>
<reference evidence="2 3" key="1">
    <citation type="journal article" date="2023" name="Sci. Data">
        <title>Genome assembly of the Korean intertidal mud-creeper Batillaria attramentaria.</title>
        <authorList>
            <person name="Patra A.K."/>
            <person name="Ho P.T."/>
            <person name="Jun S."/>
            <person name="Lee S.J."/>
            <person name="Kim Y."/>
            <person name="Won Y.J."/>
        </authorList>
    </citation>
    <scope>NUCLEOTIDE SEQUENCE [LARGE SCALE GENOMIC DNA]</scope>
    <source>
        <strain evidence="2">Wonlab-2016</strain>
    </source>
</reference>
<dbReference type="AlphaFoldDB" id="A0ABD0M6Q7"/>
<organism evidence="2 3">
    <name type="scientific">Batillaria attramentaria</name>
    <dbReference type="NCBI Taxonomy" id="370345"/>
    <lineage>
        <taxon>Eukaryota</taxon>
        <taxon>Metazoa</taxon>
        <taxon>Spiralia</taxon>
        <taxon>Lophotrochozoa</taxon>
        <taxon>Mollusca</taxon>
        <taxon>Gastropoda</taxon>
        <taxon>Caenogastropoda</taxon>
        <taxon>Sorbeoconcha</taxon>
        <taxon>Cerithioidea</taxon>
        <taxon>Batillariidae</taxon>
        <taxon>Batillaria</taxon>
    </lineage>
</organism>
<dbReference type="EMBL" id="JACVVK020000004">
    <property type="protein sequence ID" value="KAK7507180.1"/>
    <property type="molecule type" value="Genomic_DNA"/>
</dbReference>
<keyword evidence="3" id="KW-1185">Reference proteome</keyword>
<sequence length="103" mass="11264">MRQRDHPASRQPPGRAHVSDPSTLPTHTMRVLAHGNRHCMSRVHEPRRRADEQACGPSDSFGADTVHVTRHSPTGEPDLAGAPPSPHMGLLPPTLVRDTCLLM</sequence>
<gene>
    <name evidence="2" type="ORF">BaRGS_00001115</name>
</gene>
<evidence type="ECO:0000313" key="2">
    <source>
        <dbReference type="EMBL" id="KAK7507180.1"/>
    </source>
</evidence>
<name>A0ABD0M6Q7_9CAEN</name>
<evidence type="ECO:0000313" key="3">
    <source>
        <dbReference type="Proteomes" id="UP001519460"/>
    </source>
</evidence>
<evidence type="ECO:0000256" key="1">
    <source>
        <dbReference type="SAM" id="MobiDB-lite"/>
    </source>
</evidence>
<feature type="region of interest" description="Disordered" evidence="1">
    <location>
        <begin position="45"/>
        <end position="93"/>
    </location>
</feature>
<dbReference type="Proteomes" id="UP001519460">
    <property type="component" value="Unassembled WGS sequence"/>
</dbReference>
<protein>
    <submittedName>
        <fullName evidence="2">Uncharacterized protein</fullName>
    </submittedName>
</protein>